<accession>A0A0D0BC91</accession>
<protein>
    <submittedName>
        <fullName evidence="1">Uncharacterized protein</fullName>
    </submittedName>
</protein>
<dbReference type="Proteomes" id="UP000054485">
    <property type="component" value="Unassembled WGS sequence"/>
</dbReference>
<dbReference type="OrthoDB" id="3363652at2759"/>
<proteinExistence type="predicted"/>
<keyword evidence="2" id="KW-1185">Reference proteome</keyword>
<dbReference type="HOGENOM" id="CLU_119163_0_1_1"/>
<dbReference type="AlphaFoldDB" id="A0A0D0BC91"/>
<feature type="non-terminal residue" evidence="1">
    <location>
        <position position="138"/>
    </location>
</feature>
<reference evidence="1 2" key="1">
    <citation type="submission" date="2014-04" db="EMBL/GenBank/DDBJ databases">
        <authorList>
            <consortium name="DOE Joint Genome Institute"/>
            <person name="Kuo A."/>
            <person name="Ruytinx J."/>
            <person name="Rineau F."/>
            <person name="Colpaert J."/>
            <person name="Kohler A."/>
            <person name="Nagy L.G."/>
            <person name="Floudas D."/>
            <person name="Copeland A."/>
            <person name="Barry K.W."/>
            <person name="Cichocki N."/>
            <person name="Veneault-Fourrey C."/>
            <person name="LaButti K."/>
            <person name="Lindquist E.A."/>
            <person name="Lipzen A."/>
            <person name="Lundell T."/>
            <person name="Morin E."/>
            <person name="Murat C."/>
            <person name="Sun H."/>
            <person name="Tunlid A."/>
            <person name="Henrissat B."/>
            <person name="Grigoriev I.V."/>
            <person name="Hibbett D.S."/>
            <person name="Martin F."/>
            <person name="Nordberg H.P."/>
            <person name="Cantor M.N."/>
            <person name="Hua S.X."/>
        </authorList>
    </citation>
    <scope>NUCLEOTIDE SEQUENCE [LARGE SCALE GENOMIC DNA]</scope>
    <source>
        <strain evidence="1 2">UH-Slu-Lm8-n1</strain>
    </source>
</reference>
<evidence type="ECO:0000313" key="1">
    <source>
        <dbReference type="EMBL" id="KIK43907.1"/>
    </source>
</evidence>
<name>A0A0D0BC91_9AGAM</name>
<dbReference type="InParanoid" id="A0A0D0BC91"/>
<sequence length="138" mass="15227">LLGDLPEAAPVSIHPSIYTRQSDPFNAARVNEIKRQVKLGDDLTAEELEELNGFIARYADVFALALKEVLPIPGAILNLNVPSNATFNTQIHQRPLTPEQSRFYNERINDMLSAGLIERAPPELIKCAATTVIAQKAH</sequence>
<dbReference type="EMBL" id="KN835202">
    <property type="protein sequence ID" value="KIK43907.1"/>
    <property type="molecule type" value="Genomic_DNA"/>
</dbReference>
<reference evidence="2" key="2">
    <citation type="submission" date="2015-01" db="EMBL/GenBank/DDBJ databases">
        <title>Evolutionary Origins and Diversification of the Mycorrhizal Mutualists.</title>
        <authorList>
            <consortium name="DOE Joint Genome Institute"/>
            <consortium name="Mycorrhizal Genomics Consortium"/>
            <person name="Kohler A."/>
            <person name="Kuo A."/>
            <person name="Nagy L.G."/>
            <person name="Floudas D."/>
            <person name="Copeland A."/>
            <person name="Barry K.W."/>
            <person name="Cichocki N."/>
            <person name="Veneault-Fourrey C."/>
            <person name="LaButti K."/>
            <person name="Lindquist E.A."/>
            <person name="Lipzen A."/>
            <person name="Lundell T."/>
            <person name="Morin E."/>
            <person name="Murat C."/>
            <person name="Riley R."/>
            <person name="Ohm R."/>
            <person name="Sun H."/>
            <person name="Tunlid A."/>
            <person name="Henrissat B."/>
            <person name="Grigoriev I.V."/>
            <person name="Hibbett D.S."/>
            <person name="Martin F."/>
        </authorList>
    </citation>
    <scope>NUCLEOTIDE SEQUENCE [LARGE SCALE GENOMIC DNA]</scope>
    <source>
        <strain evidence="2">UH-Slu-Lm8-n1</strain>
    </source>
</reference>
<organism evidence="1 2">
    <name type="scientific">Suillus luteus UH-Slu-Lm8-n1</name>
    <dbReference type="NCBI Taxonomy" id="930992"/>
    <lineage>
        <taxon>Eukaryota</taxon>
        <taxon>Fungi</taxon>
        <taxon>Dikarya</taxon>
        <taxon>Basidiomycota</taxon>
        <taxon>Agaricomycotina</taxon>
        <taxon>Agaricomycetes</taxon>
        <taxon>Agaricomycetidae</taxon>
        <taxon>Boletales</taxon>
        <taxon>Suillineae</taxon>
        <taxon>Suillaceae</taxon>
        <taxon>Suillus</taxon>
    </lineage>
</organism>
<gene>
    <name evidence="1" type="ORF">CY34DRAFT_51597</name>
</gene>
<feature type="non-terminal residue" evidence="1">
    <location>
        <position position="1"/>
    </location>
</feature>
<evidence type="ECO:0000313" key="2">
    <source>
        <dbReference type="Proteomes" id="UP000054485"/>
    </source>
</evidence>